<dbReference type="CDD" id="cd07026">
    <property type="entry name" value="Ribosomal_L20"/>
    <property type="match status" value="1"/>
</dbReference>
<dbReference type="EMBL" id="DRTB01000089">
    <property type="protein sequence ID" value="HHE04666.1"/>
    <property type="molecule type" value="Genomic_DNA"/>
</dbReference>
<dbReference type="SUPFAM" id="SSF74731">
    <property type="entry name" value="Ribosomal protein L20"/>
    <property type="match status" value="1"/>
</dbReference>
<evidence type="ECO:0000256" key="8">
    <source>
        <dbReference type="RuleBase" id="RU000560"/>
    </source>
</evidence>
<gene>
    <name evidence="7" type="primary">rplT</name>
    <name evidence="9" type="ORF">ENL19_01230</name>
</gene>
<comment type="similarity">
    <text evidence="1 7 8">Belongs to the bacterial ribosomal protein bL20 family.</text>
</comment>
<dbReference type="Gene3D" id="6.10.160.10">
    <property type="match status" value="1"/>
</dbReference>
<dbReference type="PANTHER" id="PTHR10986">
    <property type="entry name" value="39S RIBOSOMAL PROTEIN L20"/>
    <property type="match status" value="1"/>
</dbReference>
<evidence type="ECO:0000256" key="6">
    <source>
        <dbReference type="ARBA" id="ARBA00035172"/>
    </source>
</evidence>
<keyword evidence="5 7" id="KW-0687">Ribonucleoprotein</keyword>
<dbReference type="PRINTS" id="PR00062">
    <property type="entry name" value="RIBOSOMALL20"/>
</dbReference>
<dbReference type="AlphaFoldDB" id="A0A7C5DAQ4"/>
<dbReference type="NCBIfam" id="TIGR01032">
    <property type="entry name" value="rplT_bact"/>
    <property type="match status" value="1"/>
</dbReference>
<dbReference type="Pfam" id="PF00453">
    <property type="entry name" value="Ribosomal_L20"/>
    <property type="match status" value="1"/>
</dbReference>
<dbReference type="InterPro" id="IPR035566">
    <property type="entry name" value="Ribosomal_protein_bL20_C"/>
</dbReference>
<dbReference type="Gene3D" id="1.10.1900.20">
    <property type="entry name" value="Ribosomal protein L20"/>
    <property type="match status" value="1"/>
</dbReference>
<dbReference type="InterPro" id="IPR005813">
    <property type="entry name" value="Ribosomal_bL20"/>
</dbReference>
<dbReference type="GO" id="GO:0003735">
    <property type="term" value="F:structural constituent of ribosome"/>
    <property type="evidence" value="ECO:0007669"/>
    <property type="project" value="InterPro"/>
</dbReference>
<keyword evidence="2 7" id="KW-0699">rRNA-binding</keyword>
<dbReference type="InterPro" id="IPR049946">
    <property type="entry name" value="RIBOSOMAL_L20_CS"/>
</dbReference>
<organism evidence="9">
    <name type="scientific">candidate division WOR-3 bacterium</name>
    <dbReference type="NCBI Taxonomy" id="2052148"/>
    <lineage>
        <taxon>Bacteria</taxon>
        <taxon>Bacteria division WOR-3</taxon>
    </lineage>
</organism>
<keyword evidence="4 7" id="KW-0689">Ribosomal protein</keyword>
<evidence type="ECO:0000256" key="2">
    <source>
        <dbReference type="ARBA" id="ARBA00022730"/>
    </source>
</evidence>
<evidence type="ECO:0000256" key="5">
    <source>
        <dbReference type="ARBA" id="ARBA00023274"/>
    </source>
</evidence>
<dbReference type="HAMAP" id="MF_00382">
    <property type="entry name" value="Ribosomal_bL20"/>
    <property type="match status" value="1"/>
</dbReference>
<evidence type="ECO:0000256" key="3">
    <source>
        <dbReference type="ARBA" id="ARBA00022884"/>
    </source>
</evidence>
<dbReference type="PROSITE" id="PS00937">
    <property type="entry name" value="RIBOSOMAL_L20"/>
    <property type="match status" value="1"/>
</dbReference>
<dbReference type="Proteomes" id="UP000886110">
    <property type="component" value="Unassembled WGS sequence"/>
</dbReference>
<evidence type="ECO:0000256" key="1">
    <source>
        <dbReference type="ARBA" id="ARBA00007698"/>
    </source>
</evidence>
<evidence type="ECO:0000256" key="4">
    <source>
        <dbReference type="ARBA" id="ARBA00022980"/>
    </source>
</evidence>
<protein>
    <recommendedName>
        <fullName evidence="6 7">Large ribosomal subunit protein bL20</fullName>
    </recommendedName>
</protein>
<sequence>MTRVKNSPQTMERRKWWINRAKGYFGKRKNSYKIARQAVMKALSYAYRDRKKKKGNFRRLWITRISAACKLNGISYSRFIYGLDKSNIKLDRKVLADIAVREPEVFKDIIDIVKSVNEA</sequence>
<dbReference type="FunFam" id="1.10.1900.20:FF:000001">
    <property type="entry name" value="50S ribosomal protein L20"/>
    <property type="match status" value="1"/>
</dbReference>
<dbReference type="GO" id="GO:0005840">
    <property type="term" value="C:ribosome"/>
    <property type="evidence" value="ECO:0007669"/>
    <property type="project" value="UniProtKB-KW"/>
</dbReference>
<dbReference type="GO" id="GO:1990904">
    <property type="term" value="C:ribonucleoprotein complex"/>
    <property type="evidence" value="ECO:0007669"/>
    <property type="project" value="UniProtKB-KW"/>
</dbReference>
<proteinExistence type="inferred from homology"/>
<keyword evidence="3 7" id="KW-0694">RNA-binding</keyword>
<evidence type="ECO:0000313" key="9">
    <source>
        <dbReference type="EMBL" id="HHE04666.1"/>
    </source>
</evidence>
<dbReference type="GO" id="GO:0006412">
    <property type="term" value="P:translation"/>
    <property type="evidence" value="ECO:0007669"/>
    <property type="project" value="InterPro"/>
</dbReference>
<dbReference type="GO" id="GO:0000027">
    <property type="term" value="P:ribosomal large subunit assembly"/>
    <property type="evidence" value="ECO:0007669"/>
    <property type="project" value="UniProtKB-UniRule"/>
</dbReference>
<comment type="caution">
    <text evidence="9">The sequence shown here is derived from an EMBL/GenBank/DDBJ whole genome shotgun (WGS) entry which is preliminary data.</text>
</comment>
<evidence type="ECO:0000256" key="7">
    <source>
        <dbReference type="HAMAP-Rule" id="MF_00382"/>
    </source>
</evidence>
<dbReference type="GO" id="GO:0019843">
    <property type="term" value="F:rRNA binding"/>
    <property type="evidence" value="ECO:0007669"/>
    <property type="project" value="UniProtKB-UniRule"/>
</dbReference>
<accession>A0A7C5DAQ4</accession>
<reference evidence="9" key="1">
    <citation type="journal article" date="2020" name="mSystems">
        <title>Genome- and Community-Level Interaction Insights into Carbon Utilization and Element Cycling Functions of Hydrothermarchaeota in Hydrothermal Sediment.</title>
        <authorList>
            <person name="Zhou Z."/>
            <person name="Liu Y."/>
            <person name="Xu W."/>
            <person name="Pan J."/>
            <person name="Luo Z.H."/>
            <person name="Li M."/>
        </authorList>
    </citation>
    <scope>NUCLEOTIDE SEQUENCE [LARGE SCALE GENOMIC DNA]</scope>
    <source>
        <strain evidence="9">HyVt-74</strain>
    </source>
</reference>
<name>A0A7C5DAQ4_UNCW3</name>
<comment type="function">
    <text evidence="7 8">Binds directly to 23S ribosomal RNA and is necessary for the in vitro assembly process of the 50S ribosomal subunit. It is not involved in the protein synthesizing functions of that subunit.</text>
</comment>